<keyword evidence="2" id="KW-1185">Reference proteome</keyword>
<reference evidence="2" key="2">
    <citation type="submission" date="2013-03" db="EMBL/GenBank/DDBJ databases">
        <title>The Cellulophaga phages: a novel, diverse, and globally ubiquitous model system.</title>
        <authorList>
            <person name="Holmfeldt K."/>
            <person name="Solonenko N."/>
            <person name="Shah M."/>
            <person name="Corrier K."/>
            <person name="Riemann L."/>
            <person name="VerBerkmoes N.C."/>
            <person name="Sullivan M.B."/>
        </authorList>
    </citation>
    <scope>NUCLEOTIDE SEQUENCE [LARGE SCALE GENOMIC DNA]</scope>
</reference>
<accession>S0A1L6</accession>
<reference evidence="1 2" key="1">
    <citation type="journal article" date="2013" name="Proc. Natl. Acad. Sci. U.S.A.">
        <title>Twelve previously unknown phage genera are ubiquitous in global oceans.</title>
        <authorList>
            <person name="Holmfeldt K."/>
            <person name="Solonenko N."/>
            <person name="Shah M."/>
            <person name="Corrier K."/>
            <person name="Riemann L."/>
            <person name="Verberkmoes N.C."/>
            <person name="Sullivan M.B."/>
        </authorList>
    </citation>
    <scope>NUCLEOTIDE SEQUENCE [LARGE SCALE GENOMIC DNA]</scope>
    <source>
        <strain evidence="1">Phi10:1</strain>
    </source>
</reference>
<proteinExistence type="predicted"/>
<evidence type="ECO:0000313" key="2">
    <source>
        <dbReference type="Proteomes" id="UP000014711"/>
    </source>
</evidence>
<dbReference type="Proteomes" id="UP000014711">
    <property type="component" value="Segment"/>
</dbReference>
<sequence length="53" mass="6359">MECNYKNHADNIWSMGECASCGETCNHEWIVNTHQNTKYCRNNCDEFKEHKYK</sequence>
<dbReference type="GeneID" id="16797019"/>
<name>S0A1L6_9CAUD</name>
<organism evidence="1 2">
    <name type="scientific">Cellulophaga phage phi10:1</name>
    <dbReference type="NCBI Taxonomy" id="1327981"/>
    <lineage>
        <taxon>Viruses</taxon>
        <taxon>Duplodnaviria</taxon>
        <taxon>Heunggongvirae</taxon>
        <taxon>Uroviricota</taxon>
        <taxon>Caudoviricetes</taxon>
        <taxon>Assiduviridae</taxon>
        <taxon>Cebadecemvirus</taxon>
        <taxon>Cebadecemvirus phi10una</taxon>
    </lineage>
</organism>
<dbReference type="EMBL" id="KC821618">
    <property type="protein sequence ID" value="AGO48382.1"/>
    <property type="molecule type" value="Genomic_DNA"/>
</dbReference>
<gene>
    <name evidence="1" type="ORF">Phi10:1_gp041</name>
</gene>
<dbReference type="KEGG" id="vg:16797019"/>
<dbReference type="RefSeq" id="YP_008241960.1">
    <property type="nucleotide sequence ID" value="NC_021802.1"/>
</dbReference>
<protein>
    <submittedName>
        <fullName evidence="1">Uncharacterized protein</fullName>
    </submittedName>
</protein>
<evidence type="ECO:0000313" key="1">
    <source>
        <dbReference type="EMBL" id="AGO48382.1"/>
    </source>
</evidence>